<dbReference type="InterPro" id="IPR043129">
    <property type="entry name" value="ATPase_NBD"/>
</dbReference>
<dbReference type="Proteomes" id="UP000279760">
    <property type="component" value="Chromosome 1"/>
</dbReference>
<dbReference type="Gene3D" id="1.10.10.10">
    <property type="entry name" value="Winged helix-like DNA-binding domain superfamily/Winged helix DNA-binding domain"/>
    <property type="match status" value="1"/>
</dbReference>
<dbReference type="GO" id="GO:0003677">
    <property type="term" value="F:DNA binding"/>
    <property type="evidence" value="ECO:0007669"/>
    <property type="project" value="TreeGrafter"/>
</dbReference>
<name>A0A3G4VAD4_9VIBR</name>
<dbReference type="EMBL" id="CP033577">
    <property type="protein sequence ID" value="AYV20121.1"/>
    <property type="molecule type" value="Genomic_DNA"/>
</dbReference>
<dbReference type="Pfam" id="PF00480">
    <property type="entry name" value="ROK"/>
    <property type="match status" value="1"/>
</dbReference>
<protein>
    <submittedName>
        <fullName evidence="2">ROK family transcriptional regulator</fullName>
    </submittedName>
</protein>
<dbReference type="GO" id="GO:0006351">
    <property type="term" value="P:DNA-templated transcription"/>
    <property type="evidence" value="ECO:0007669"/>
    <property type="project" value="TreeGrafter"/>
</dbReference>
<reference evidence="2 3" key="1">
    <citation type="submission" date="2018-11" db="EMBL/GenBank/DDBJ databases">
        <title>Complete Genome Sequence of Vbrio mediterranei 117-T6: a Potential Pathogen Bacteria Isolated from the Conchocelis of Pyropia.</title>
        <authorList>
            <person name="Liu Q."/>
        </authorList>
    </citation>
    <scope>NUCLEOTIDE SEQUENCE [LARGE SCALE GENOMIC DNA]</scope>
    <source>
        <strain evidence="2 3">117-T6</strain>
    </source>
</reference>
<dbReference type="SUPFAM" id="SSF53067">
    <property type="entry name" value="Actin-like ATPase domain"/>
    <property type="match status" value="1"/>
</dbReference>
<evidence type="ECO:0000313" key="2">
    <source>
        <dbReference type="EMBL" id="AYV20121.1"/>
    </source>
</evidence>
<proteinExistence type="inferred from homology"/>
<dbReference type="InterPro" id="IPR036388">
    <property type="entry name" value="WH-like_DNA-bd_sf"/>
</dbReference>
<dbReference type="PANTHER" id="PTHR18964">
    <property type="entry name" value="ROK (REPRESSOR, ORF, KINASE) FAMILY"/>
    <property type="match status" value="1"/>
</dbReference>
<dbReference type="AlphaFoldDB" id="A0A3G4VAD4"/>
<dbReference type="Gene3D" id="3.30.420.40">
    <property type="match status" value="2"/>
</dbReference>
<evidence type="ECO:0000313" key="3">
    <source>
        <dbReference type="Proteomes" id="UP000279760"/>
    </source>
</evidence>
<accession>A0A3G4VAD4</accession>
<dbReference type="SUPFAM" id="SSF46785">
    <property type="entry name" value="Winged helix' DNA-binding domain"/>
    <property type="match status" value="1"/>
</dbReference>
<comment type="similarity">
    <text evidence="1">Belongs to the ROK (NagC/XylR) family.</text>
</comment>
<dbReference type="InterPro" id="IPR036390">
    <property type="entry name" value="WH_DNA-bd_sf"/>
</dbReference>
<sequence length="397" mass="44559">MIKGMNNKSVRSFNSKQVMRLLFQHRKLSKSQLATKLELSIPALTKILNYLIDLELVEHIDVIHSGRGNATGMYQMTQNTTPILCLHITPYRISTTVLNGLMDPIVDYRSLEINPTHPSELVASVFAIYRQCIKETGSSKFKVAMALHGQVDRRAGTSVLMPQARWAEPIDFKYLLEEEFGAEVQVDNDCVMLALAEKWLTKDHPKDFCVINVDYGIGSSFLVNDKIFRGELFGSGQIGHSIIDQDGRKCCCGRYGCLETIASTKAITSEVRKMHKTNHNHSGEPSQISFEDVATLYHSGDMVTKQTIQKAAGSFGISLYNFLVTLSVNDIVIYGDIRRLGHEWLDIVKSKALFNPFEANTNALKEQRASVRYGELPDSRLLNGIGFLYIEALIDNF</sequence>
<organism evidence="2 3">
    <name type="scientific">Vibrio mediterranei</name>
    <dbReference type="NCBI Taxonomy" id="689"/>
    <lineage>
        <taxon>Bacteria</taxon>
        <taxon>Pseudomonadati</taxon>
        <taxon>Pseudomonadota</taxon>
        <taxon>Gammaproteobacteria</taxon>
        <taxon>Vibrionales</taxon>
        <taxon>Vibrionaceae</taxon>
        <taxon>Vibrio</taxon>
    </lineage>
</organism>
<gene>
    <name evidence="2" type="ORF">ECB94_01870</name>
</gene>
<evidence type="ECO:0000256" key="1">
    <source>
        <dbReference type="ARBA" id="ARBA00006479"/>
    </source>
</evidence>
<dbReference type="PANTHER" id="PTHR18964:SF149">
    <property type="entry name" value="BIFUNCTIONAL UDP-N-ACETYLGLUCOSAMINE 2-EPIMERASE_N-ACETYLMANNOSAMINE KINASE"/>
    <property type="match status" value="1"/>
</dbReference>
<dbReference type="InterPro" id="IPR000600">
    <property type="entry name" value="ROK"/>
</dbReference>
<dbReference type="RefSeq" id="WP_124939847.1">
    <property type="nucleotide sequence ID" value="NZ_CP033577.1"/>
</dbReference>